<name>F8B636_9ACTN</name>
<protein>
    <submittedName>
        <fullName evidence="1">Uncharacterized protein</fullName>
    </submittedName>
</protein>
<dbReference type="KEGG" id="fsy:FsymDg_2874"/>
<dbReference type="Proteomes" id="UP000001549">
    <property type="component" value="Chromosome"/>
</dbReference>
<dbReference type="AlphaFoldDB" id="F8B636"/>
<organism evidence="1 2">
    <name type="scientific">Candidatus Protofrankia datiscae</name>
    <dbReference type="NCBI Taxonomy" id="2716812"/>
    <lineage>
        <taxon>Bacteria</taxon>
        <taxon>Bacillati</taxon>
        <taxon>Actinomycetota</taxon>
        <taxon>Actinomycetes</taxon>
        <taxon>Frankiales</taxon>
        <taxon>Frankiaceae</taxon>
        <taxon>Protofrankia</taxon>
    </lineage>
</organism>
<proteinExistence type="predicted"/>
<dbReference type="HOGENOM" id="CLU_2568862_0_0_11"/>
<accession>F8B636</accession>
<reference evidence="1 2" key="1">
    <citation type="submission" date="2011-05" db="EMBL/GenBank/DDBJ databases">
        <title>Complete sequence of chromosome of Frankia symbiont of Datisca glomerata.</title>
        <authorList>
            <consortium name="US DOE Joint Genome Institute"/>
            <person name="Lucas S."/>
            <person name="Han J."/>
            <person name="Lapidus A."/>
            <person name="Cheng J.-F."/>
            <person name="Goodwin L."/>
            <person name="Pitluck S."/>
            <person name="Peters L."/>
            <person name="Mikhailova N."/>
            <person name="Chertkov O."/>
            <person name="Teshima H."/>
            <person name="Han C."/>
            <person name="Tapia R."/>
            <person name="Land M."/>
            <person name="Hauser L."/>
            <person name="Kyrpides N."/>
            <person name="Ivanova N."/>
            <person name="Pagani I."/>
            <person name="Berry A."/>
            <person name="Pawlowski K."/>
            <person name="Persson T."/>
            <person name="Vanden Heuvel B."/>
            <person name="Benson D."/>
            <person name="Woyke T."/>
        </authorList>
    </citation>
    <scope>NUCLEOTIDE SEQUENCE [LARGE SCALE GENOMIC DNA]</scope>
    <source>
        <strain evidence="2">4085684</strain>
    </source>
</reference>
<evidence type="ECO:0000313" key="2">
    <source>
        <dbReference type="Proteomes" id="UP000001549"/>
    </source>
</evidence>
<keyword evidence="2" id="KW-1185">Reference proteome</keyword>
<gene>
    <name evidence="1" type="ordered locus">FsymDg_2874</name>
</gene>
<evidence type="ECO:0000313" key="1">
    <source>
        <dbReference type="EMBL" id="AEH10202.1"/>
    </source>
</evidence>
<dbReference type="EMBL" id="CP002801">
    <property type="protein sequence ID" value="AEH10202.1"/>
    <property type="molecule type" value="Genomic_DNA"/>
</dbReference>
<sequence>MIGCGSGLIARMRAHVATRPLLWDKVCPMIVEVGHADSDGTCVVHILDLGLVLAGDLIDNRGLRHSRDTSIISYAAPAPPA</sequence>